<dbReference type="GO" id="GO:0005737">
    <property type="term" value="C:cytoplasm"/>
    <property type="evidence" value="ECO:0007669"/>
    <property type="project" value="TreeGrafter"/>
</dbReference>
<keyword evidence="6 15" id="KW-0808">Transferase</keyword>
<evidence type="ECO:0000256" key="1">
    <source>
        <dbReference type="ARBA" id="ARBA00004123"/>
    </source>
</evidence>
<keyword evidence="10 15" id="KW-0833">Ubl conjugation pathway</keyword>
<dbReference type="GO" id="GO:0071006">
    <property type="term" value="C:U2-type catalytic step 1 spliceosome"/>
    <property type="evidence" value="ECO:0007669"/>
    <property type="project" value="TreeGrafter"/>
</dbReference>
<comment type="similarity">
    <text evidence="3 15">Belongs to the WD repeat PRP19 family.</text>
</comment>
<dbReference type="SUPFAM" id="SSF57850">
    <property type="entry name" value="RING/U-box"/>
    <property type="match status" value="1"/>
</dbReference>
<gene>
    <name evidence="18" type="ORF">EKO27_g4899</name>
</gene>
<dbReference type="EC" id="2.3.2.27" evidence="15"/>
<comment type="function">
    <text evidence="15">Ubiquitin-protein ligase which is mainly involved pre-mRNA splicing and DNA repair. Required for pre-mRNA splicing as component of the spliceosome.</text>
</comment>
<evidence type="ECO:0000259" key="17">
    <source>
        <dbReference type="SMART" id="SM00504"/>
    </source>
</evidence>
<keyword evidence="14 15" id="KW-0539">Nucleus</keyword>
<keyword evidence="16" id="KW-0175">Coiled coil</keyword>
<evidence type="ECO:0000256" key="9">
    <source>
        <dbReference type="ARBA" id="ARBA00022763"/>
    </source>
</evidence>
<dbReference type="SMART" id="SM00320">
    <property type="entry name" value="WD40"/>
    <property type="match status" value="4"/>
</dbReference>
<dbReference type="InterPro" id="IPR001680">
    <property type="entry name" value="WD40_rpt"/>
</dbReference>
<evidence type="ECO:0000313" key="19">
    <source>
        <dbReference type="Proteomes" id="UP000286045"/>
    </source>
</evidence>
<sequence length="499" mass="53491">MLCARKSINAIPFRTLSTHIDAKKTVSGEAPQEPVVSKLSGSVFEKRLIEKYIEENGKDPVSGEDLALEDLLPVKSARIVRPRPPTLTSIPALLSTFQNEWDALALETYNLNEQLARTREELATALYQHDAAVRVIARLTRERDEARDALSRVSISAGAPSNDDAMAVDSEGLSAELVAKVDETQARLSKSRKKRPVPEGWATPDDITTFSVEISNSLPVANPTTLTSEGEYGAVGGLEGEVAIYSVEADKLERSFTVGEALTDSIWEGSRIFFSTAKGSVKVFESGNEIASFTDHAGPATGLAMHPSKAILASIGVDKSFVFYDLENLRRATRVYTNAALTACAFHPDGHLFAAGTDAGEIKLFMTNTGEEAAAFSLGARIQAIAFSENGFWFAATAQGQTTVTIFDLRKQGDAAQAKVLDIGGIVNHLAWDYSQQFLATAGQAGVTVQQYNKSSKSWSEPLRAAVSNAVAVTWGTSASKLLVVNSEGAISVLGPKES</sequence>
<dbReference type="Proteomes" id="UP000286045">
    <property type="component" value="Unassembled WGS sequence"/>
</dbReference>
<dbReference type="Gene3D" id="2.130.10.10">
    <property type="entry name" value="YVTN repeat-like/Quinoprotein amine dehydrogenase"/>
    <property type="match status" value="1"/>
</dbReference>
<evidence type="ECO:0000256" key="4">
    <source>
        <dbReference type="ARBA" id="ARBA00022574"/>
    </source>
</evidence>
<dbReference type="InterPro" id="IPR015943">
    <property type="entry name" value="WD40/YVTN_repeat-like_dom_sf"/>
</dbReference>
<evidence type="ECO:0000256" key="7">
    <source>
        <dbReference type="ARBA" id="ARBA00022728"/>
    </source>
</evidence>
<comment type="catalytic activity">
    <reaction evidence="15">
        <text>S-ubiquitinyl-[E2 ubiquitin-conjugating enzyme]-L-cysteine + [acceptor protein]-L-lysine = [E2 ubiquitin-conjugating enzyme]-L-cysteine + N(6)-ubiquitinyl-[acceptor protein]-L-lysine.</text>
        <dbReference type="EC" id="2.3.2.27"/>
    </reaction>
</comment>
<dbReference type="InterPro" id="IPR003613">
    <property type="entry name" value="Ubox_domain"/>
</dbReference>
<dbReference type="Pfam" id="PF12894">
    <property type="entry name" value="ANAPC4_WD40"/>
    <property type="match status" value="1"/>
</dbReference>
<feature type="coiled-coil region" evidence="16">
    <location>
        <begin position="129"/>
        <end position="156"/>
    </location>
</feature>
<dbReference type="GO" id="GO:0003755">
    <property type="term" value="F:peptidyl-prolyl cis-trans isomerase activity"/>
    <property type="evidence" value="ECO:0007669"/>
    <property type="project" value="UniProtKB-KW"/>
</dbReference>
<evidence type="ECO:0000256" key="14">
    <source>
        <dbReference type="ARBA" id="ARBA00023242"/>
    </source>
</evidence>
<dbReference type="GO" id="GO:0006281">
    <property type="term" value="P:DNA repair"/>
    <property type="evidence" value="ECO:0007669"/>
    <property type="project" value="UniProtKB-KW"/>
</dbReference>
<dbReference type="InterPro" id="IPR024977">
    <property type="entry name" value="Apc4-like_WD40_dom"/>
</dbReference>
<comment type="pathway">
    <text evidence="2 15">Protein modification; protein ubiquitination.</text>
</comment>
<dbReference type="SUPFAM" id="SSF50978">
    <property type="entry name" value="WD40 repeat-like"/>
    <property type="match status" value="1"/>
</dbReference>
<dbReference type="InterPro" id="IPR013915">
    <property type="entry name" value="Prp19_cc"/>
</dbReference>
<keyword evidence="5 15" id="KW-0507">mRNA processing</keyword>
<evidence type="ECO:0000313" key="18">
    <source>
        <dbReference type="EMBL" id="RWA10191.1"/>
    </source>
</evidence>
<evidence type="ECO:0000256" key="8">
    <source>
        <dbReference type="ARBA" id="ARBA00022737"/>
    </source>
</evidence>
<dbReference type="InterPro" id="IPR013083">
    <property type="entry name" value="Znf_RING/FYVE/PHD"/>
</dbReference>
<evidence type="ECO:0000256" key="10">
    <source>
        <dbReference type="ARBA" id="ARBA00022786"/>
    </source>
</evidence>
<evidence type="ECO:0000256" key="16">
    <source>
        <dbReference type="SAM" id="Coils"/>
    </source>
</evidence>
<feature type="domain" description="U-box" evidence="17">
    <location>
        <begin position="21"/>
        <end position="87"/>
    </location>
</feature>
<evidence type="ECO:0000256" key="12">
    <source>
        <dbReference type="ARBA" id="ARBA00023187"/>
    </source>
</evidence>
<keyword evidence="19" id="KW-1185">Reference proteome</keyword>
<evidence type="ECO:0000256" key="11">
    <source>
        <dbReference type="ARBA" id="ARBA00023110"/>
    </source>
</evidence>
<evidence type="ECO:0000256" key="3">
    <source>
        <dbReference type="ARBA" id="ARBA00006388"/>
    </source>
</evidence>
<keyword evidence="8" id="KW-0677">Repeat</keyword>
<keyword evidence="11" id="KW-0697">Rotamase</keyword>
<dbReference type="GO" id="GO:0000974">
    <property type="term" value="C:Prp19 complex"/>
    <property type="evidence" value="ECO:0007669"/>
    <property type="project" value="UniProtKB-UniRule"/>
</dbReference>
<dbReference type="Pfam" id="PF08606">
    <property type="entry name" value="Prp19"/>
    <property type="match status" value="1"/>
</dbReference>
<comment type="subunit">
    <text evidence="15">Homotetramer.</text>
</comment>
<evidence type="ECO:0000256" key="15">
    <source>
        <dbReference type="RuleBase" id="RU367101"/>
    </source>
</evidence>
<dbReference type="UniPathway" id="UPA00143"/>
<dbReference type="STRING" id="363999.A0A439D716"/>
<accession>A0A439D716</accession>
<protein>
    <recommendedName>
        <fullName evidence="15">Pre-mRNA-processing factor 19</fullName>
        <ecNumber evidence="15">2.3.2.27</ecNumber>
    </recommendedName>
</protein>
<keyword evidence="4" id="KW-0853">WD repeat</keyword>
<comment type="caution">
    <text evidence="18">The sequence shown here is derived from an EMBL/GenBank/DDBJ whole genome shotgun (WGS) entry which is preliminary data.</text>
</comment>
<dbReference type="InterPro" id="IPR038959">
    <property type="entry name" value="Prp19"/>
</dbReference>
<dbReference type="AlphaFoldDB" id="A0A439D716"/>
<keyword evidence="9 15" id="KW-0227">DNA damage</keyword>
<evidence type="ECO:0000256" key="6">
    <source>
        <dbReference type="ARBA" id="ARBA00022679"/>
    </source>
</evidence>
<dbReference type="EMBL" id="RYZI01000123">
    <property type="protein sequence ID" value="RWA10191.1"/>
    <property type="molecule type" value="Genomic_DNA"/>
</dbReference>
<dbReference type="GO" id="GO:0070534">
    <property type="term" value="P:protein K63-linked ubiquitination"/>
    <property type="evidence" value="ECO:0007669"/>
    <property type="project" value="UniProtKB-UniRule"/>
</dbReference>
<dbReference type="Gene3D" id="3.30.40.10">
    <property type="entry name" value="Zinc/RING finger domain, C3HC4 (zinc finger)"/>
    <property type="match status" value="1"/>
</dbReference>
<keyword evidence="11" id="KW-0413">Isomerase</keyword>
<dbReference type="PANTHER" id="PTHR43995">
    <property type="entry name" value="PRE-MRNA-PROCESSING FACTOR 19"/>
    <property type="match status" value="1"/>
</dbReference>
<proteinExistence type="inferred from homology"/>
<evidence type="ECO:0000256" key="5">
    <source>
        <dbReference type="ARBA" id="ARBA00022664"/>
    </source>
</evidence>
<reference evidence="18 19" key="1">
    <citation type="submission" date="2018-12" db="EMBL/GenBank/DDBJ databases">
        <title>Draft genome sequence of Xylaria grammica IHI A82.</title>
        <authorList>
            <person name="Buettner E."/>
            <person name="Kellner H."/>
        </authorList>
    </citation>
    <scope>NUCLEOTIDE SEQUENCE [LARGE SCALE GENOMIC DNA]</scope>
    <source>
        <strain evidence="18 19">IHI A82</strain>
    </source>
</reference>
<keyword evidence="7 15" id="KW-0747">Spliceosome</keyword>
<keyword evidence="13 15" id="KW-0234">DNA repair</keyword>
<evidence type="ECO:0000256" key="2">
    <source>
        <dbReference type="ARBA" id="ARBA00004906"/>
    </source>
</evidence>
<dbReference type="GO" id="GO:0000398">
    <property type="term" value="P:mRNA splicing, via spliceosome"/>
    <property type="evidence" value="ECO:0007669"/>
    <property type="project" value="InterPro"/>
</dbReference>
<dbReference type="InterPro" id="IPR036322">
    <property type="entry name" value="WD40_repeat_dom_sf"/>
</dbReference>
<dbReference type="GO" id="GO:0061630">
    <property type="term" value="F:ubiquitin protein ligase activity"/>
    <property type="evidence" value="ECO:0007669"/>
    <property type="project" value="UniProtKB-UniRule"/>
</dbReference>
<evidence type="ECO:0000256" key="13">
    <source>
        <dbReference type="ARBA" id="ARBA00023204"/>
    </source>
</evidence>
<comment type="subcellular location">
    <subcellularLocation>
        <location evidence="1 15">Nucleus</location>
    </subcellularLocation>
</comment>
<dbReference type="InterPro" id="IPR055340">
    <property type="entry name" value="RING-Ubox_PRP19"/>
</dbReference>
<dbReference type="SMART" id="SM00504">
    <property type="entry name" value="Ubox"/>
    <property type="match status" value="1"/>
</dbReference>
<organism evidence="18 19">
    <name type="scientific">Xylaria grammica</name>
    <dbReference type="NCBI Taxonomy" id="363999"/>
    <lineage>
        <taxon>Eukaryota</taxon>
        <taxon>Fungi</taxon>
        <taxon>Dikarya</taxon>
        <taxon>Ascomycota</taxon>
        <taxon>Pezizomycotina</taxon>
        <taxon>Sordariomycetes</taxon>
        <taxon>Xylariomycetidae</taxon>
        <taxon>Xylariales</taxon>
        <taxon>Xylariaceae</taxon>
        <taxon>Xylaria</taxon>
    </lineage>
</organism>
<dbReference type="FunFam" id="3.30.40.10:FF:000027">
    <property type="entry name" value="Pre-mRNA-processing factor 19, putative"/>
    <property type="match status" value="1"/>
</dbReference>
<dbReference type="CDD" id="cd16656">
    <property type="entry name" value="RING-Ubox_PRP19"/>
    <property type="match status" value="1"/>
</dbReference>
<dbReference type="PANTHER" id="PTHR43995:SF1">
    <property type="entry name" value="PRE-MRNA-PROCESSING FACTOR 19"/>
    <property type="match status" value="1"/>
</dbReference>
<keyword evidence="12 15" id="KW-0508">mRNA splicing</keyword>
<name>A0A439D716_9PEZI</name>